<dbReference type="Pfam" id="PF12844">
    <property type="entry name" value="HTH_19"/>
    <property type="match status" value="1"/>
</dbReference>
<organism evidence="2 3">
    <name type="scientific">Amphritea atlantica</name>
    <dbReference type="NCBI Taxonomy" id="355243"/>
    <lineage>
        <taxon>Bacteria</taxon>
        <taxon>Pseudomonadati</taxon>
        <taxon>Pseudomonadota</taxon>
        <taxon>Gammaproteobacteria</taxon>
        <taxon>Oceanospirillales</taxon>
        <taxon>Oceanospirillaceae</taxon>
        <taxon>Amphritea</taxon>
    </lineage>
</organism>
<feature type="domain" description="HTH cro/C1-type" evidence="1">
    <location>
        <begin position="11"/>
        <end position="65"/>
    </location>
</feature>
<protein>
    <submittedName>
        <fullName evidence="2">Helix-turn-helix transcriptional regulator</fullName>
    </submittedName>
</protein>
<name>A0ABY5GU46_9GAMM</name>
<dbReference type="Proteomes" id="UP001059950">
    <property type="component" value="Chromosome"/>
</dbReference>
<dbReference type="CDD" id="cd00093">
    <property type="entry name" value="HTH_XRE"/>
    <property type="match status" value="1"/>
</dbReference>
<evidence type="ECO:0000259" key="1">
    <source>
        <dbReference type="PROSITE" id="PS50943"/>
    </source>
</evidence>
<reference evidence="2" key="1">
    <citation type="submission" date="2021-04" db="EMBL/GenBank/DDBJ databases">
        <title>Oceanospirillales bacteria with DddD are important DMSP degraders in coastal seawater.</title>
        <authorList>
            <person name="Liu J."/>
        </authorList>
    </citation>
    <scope>NUCLEOTIDE SEQUENCE</scope>
    <source>
        <strain evidence="2">GY6</strain>
    </source>
</reference>
<dbReference type="SUPFAM" id="SSF47413">
    <property type="entry name" value="lambda repressor-like DNA-binding domains"/>
    <property type="match status" value="1"/>
</dbReference>
<dbReference type="InterPro" id="IPR010982">
    <property type="entry name" value="Lambda_DNA-bd_dom_sf"/>
</dbReference>
<proteinExistence type="predicted"/>
<dbReference type="EMBL" id="CP073344">
    <property type="protein sequence ID" value="UTW03086.1"/>
    <property type="molecule type" value="Genomic_DNA"/>
</dbReference>
<accession>A0ABY5GU46</accession>
<dbReference type="PROSITE" id="PS50943">
    <property type="entry name" value="HTH_CROC1"/>
    <property type="match status" value="1"/>
</dbReference>
<evidence type="ECO:0000313" key="2">
    <source>
        <dbReference type="EMBL" id="UTW03086.1"/>
    </source>
</evidence>
<dbReference type="Gene3D" id="1.10.260.40">
    <property type="entry name" value="lambda repressor-like DNA-binding domains"/>
    <property type="match status" value="1"/>
</dbReference>
<gene>
    <name evidence="2" type="ORF">KDX31_17435</name>
</gene>
<dbReference type="InterPro" id="IPR001387">
    <property type="entry name" value="Cro/C1-type_HTH"/>
</dbReference>
<sequence length="84" mass="9645">MQGRKAIGKQLSEARKQKGLTQKHMSDLSGLDQAIISKIENGRFNGSLRIFENYLYALDFELDISPKKIVLPRFNEIEELYGED</sequence>
<keyword evidence="3" id="KW-1185">Reference proteome</keyword>
<dbReference type="SMART" id="SM00530">
    <property type="entry name" value="HTH_XRE"/>
    <property type="match status" value="1"/>
</dbReference>
<evidence type="ECO:0000313" key="3">
    <source>
        <dbReference type="Proteomes" id="UP001059950"/>
    </source>
</evidence>